<reference evidence="1 2" key="1">
    <citation type="submission" date="2018-02" db="EMBL/GenBank/DDBJ databases">
        <title>Draft genome of wild Prunus yedoensis var. nudiflora.</title>
        <authorList>
            <person name="Baek S."/>
            <person name="Kim J.-H."/>
            <person name="Choi K."/>
            <person name="Kim G.-B."/>
            <person name="Cho A."/>
            <person name="Jang H."/>
            <person name="Shin C.-H."/>
            <person name="Yu H.-J."/>
            <person name="Mun J.-H."/>
        </authorList>
    </citation>
    <scope>NUCLEOTIDE SEQUENCE [LARGE SCALE GENOMIC DNA]</scope>
    <source>
        <strain evidence="2">cv. Jeju island</strain>
        <tissue evidence="1">Leaf</tissue>
    </source>
</reference>
<dbReference type="STRING" id="2094558.A0A314YKF0"/>
<evidence type="ECO:0000313" key="1">
    <source>
        <dbReference type="EMBL" id="PQQ08192.1"/>
    </source>
</evidence>
<dbReference type="Proteomes" id="UP000250321">
    <property type="component" value="Unassembled WGS sequence"/>
</dbReference>
<dbReference type="EMBL" id="PJQY01000757">
    <property type="protein sequence ID" value="PQQ08192.1"/>
    <property type="molecule type" value="Genomic_DNA"/>
</dbReference>
<name>A0A314YKF0_PRUYE</name>
<proteinExistence type="predicted"/>
<evidence type="ECO:0000313" key="2">
    <source>
        <dbReference type="Proteomes" id="UP000250321"/>
    </source>
</evidence>
<sequence>MRNHDWHERSRGGCRWHHLHAKGFGHLRAKERVGLAQTGGEIEIPRGPEFTKEEISLPYTRDLLETKAVRDSKAPKIPLYDGMTNPYDHLDNFRYAMEERMAHEATKCRMLPTTLKGPVTSWFKRLAPKLINCFVELRKVSPE</sequence>
<dbReference type="OrthoDB" id="1748993at2759"/>
<comment type="caution">
    <text evidence="1">The sequence shown here is derived from an EMBL/GenBank/DDBJ whole genome shotgun (WGS) entry which is preliminary data.</text>
</comment>
<protein>
    <recommendedName>
        <fullName evidence="3">Retrotransposon gag domain-containing protein</fullName>
    </recommendedName>
</protein>
<keyword evidence="2" id="KW-1185">Reference proteome</keyword>
<gene>
    <name evidence="1" type="ORF">Pyn_31892</name>
</gene>
<evidence type="ECO:0008006" key="3">
    <source>
        <dbReference type="Google" id="ProtNLM"/>
    </source>
</evidence>
<accession>A0A314YKF0</accession>
<organism evidence="1 2">
    <name type="scientific">Prunus yedoensis var. nudiflora</name>
    <dbReference type="NCBI Taxonomy" id="2094558"/>
    <lineage>
        <taxon>Eukaryota</taxon>
        <taxon>Viridiplantae</taxon>
        <taxon>Streptophyta</taxon>
        <taxon>Embryophyta</taxon>
        <taxon>Tracheophyta</taxon>
        <taxon>Spermatophyta</taxon>
        <taxon>Magnoliopsida</taxon>
        <taxon>eudicotyledons</taxon>
        <taxon>Gunneridae</taxon>
        <taxon>Pentapetalae</taxon>
        <taxon>rosids</taxon>
        <taxon>fabids</taxon>
        <taxon>Rosales</taxon>
        <taxon>Rosaceae</taxon>
        <taxon>Amygdaloideae</taxon>
        <taxon>Amygdaleae</taxon>
        <taxon>Prunus</taxon>
    </lineage>
</organism>
<dbReference type="AlphaFoldDB" id="A0A314YKF0"/>